<proteinExistence type="inferred from homology"/>
<keyword evidence="7 8" id="KW-0472">Membrane</keyword>
<dbReference type="InterPro" id="IPR018732">
    <property type="entry name" value="Dpy-19/Dpy-19-like"/>
</dbReference>
<dbReference type="PANTHER" id="PTHR31488:SF6">
    <property type="entry name" value="C-MANNOSYLTRANSFERASE DPY19L2-RELATED"/>
    <property type="match status" value="1"/>
</dbReference>
<comment type="subcellular location">
    <subcellularLocation>
        <location evidence="1">Membrane</location>
        <topology evidence="1">Multi-pass membrane protein</topology>
    </subcellularLocation>
</comment>
<evidence type="ECO:0000313" key="10">
    <source>
        <dbReference type="Proteomes" id="UP000551758"/>
    </source>
</evidence>
<feature type="transmembrane region" description="Helical" evidence="8">
    <location>
        <begin position="45"/>
        <end position="61"/>
    </location>
</feature>
<evidence type="ECO:0000256" key="2">
    <source>
        <dbReference type="ARBA" id="ARBA00008744"/>
    </source>
</evidence>
<comment type="caution">
    <text evidence="9">The sequence shown here is derived from an EMBL/GenBank/DDBJ whole genome shotgun (WGS) entry which is preliminary data.</text>
</comment>
<evidence type="ECO:0000256" key="3">
    <source>
        <dbReference type="ARBA" id="ARBA00022676"/>
    </source>
</evidence>
<protein>
    <recommendedName>
        <fullName evidence="11">C-mannosyltransferase DPY19L2</fullName>
    </recommendedName>
</protein>
<evidence type="ECO:0000313" key="9">
    <source>
        <dbReference type="EMBL" id="KAF5927694.1"/>
    </source>
</evidence>
<keyword evidence="3" id="KW-0328">Glycosyltransferase</keyword>
<keyword evidence="5 8" id="KW-0812">Transmembrane</keyword>
<evidence type="ECO:0000256" key="8">
    <source>
        <dbReference type="SAM" id="Phobius"/>
    </source>
</evidence>
<keyword evidence="6 8" id="KW-1133">Transmembrane helix</keyword>
<evidence type="ECO:0000256" key="5">
    <source>
        <dbReference type="ARBA" id="ARBA00022692"/>
    </source>
</evidence>
<dbReference type="GO" id="GO:0007286">
    <property type="term" value="P:spermatid development"/>
    <property type="evidence" value="ECO:0007669"/>
    <property type="project" value="TreeGrafter"/>
</dbReference>
<dbReference type="EMBL" id="JACDTQ010000550">
    <property type="protein sequence ID" value="KAF5927694.1"/>
    <property type="molecule type" value="Genomic_DNA"/>
</dbReference>
<name>A0A7J7FJ46_DICBM</name>
<evidence type="ECO:0000256" key="4">
    <source>
        <dbReference type="ARBA" id="ARBA00022679"/>
    </source>
</evidence>
<feature type="transmembrane region" description="Helical" evidence="8">
    <location>
        <begin position="193"/>
        <end position="219"/>
    </location>
</feature>
<evidence type="ECO:0000256" key="6">
    <source>
        <dbReference type="ARBA" id="ARBA00022989"/>
    </source>
</evidence>
<dbReference type="GO" id="GO:0000030">
    <property type="term" value="F:mannosyltransferase activity"/>
    <property type="evidence" value="ECO:0007669"/>
    <property type="project" value="TreeGrafter"/>
</dbReference>
<evidence type="ECO:0000256" key="7">
    <source>
        <dbReference type="ARBA" id="ARBA00023136"/>
    </source>
</evidence>
<dbReference type="AlphaFoldDB" id="A0A7J7FJ46"/>
<dbReference type="GO" id="GO:0005637">
    <property type="term" value="C:nuclear inner membrane"/>
    <property type="evidence" value="ECO:0007669"/>
    <property type="project" value="TreeGrafter"/>
</dbReference>
<dbReference type="Pfam" id="PF10034">
    <property type="entry name" value="Dpy19"/>
    <property type="match status" value="2"/>
</dbReference>
<accession>A0A7J7FJ46</accession>
<organism evidence="9 10">
    <name type="scientific">Diceros bicornis minor</name>
    <name type="common">South-central black rhinoceros</name>
    <dbReference type="NCBI Taxonomy" id="77932"/>
    <lineage>
        <taxon>Eukaryota</taxon>
        <taxon>Metazoa</taxon>
        <taxon>Chordata</taxon>
        <taxon>Craniata</taxon>
        <taxon>Vertebrata</taxon>
        <taxon>Euteleostomi</taxon>
        <taxon>Mammalia</taxon>
        <taxon>Eutheria</taxon>
        <taxon>Laurasiatheria</taxon>
        <taxon>Perissodactyla</taxon>
        <taxon>Rhinocerotidae</taxon>
        <taxon>Diceros</taxon>
    </lineage>
</organism>
<feature type="transmembrane region" description="Helical" evidence="8">
    <location>
        <begin position="67"/>
        <end position="83"/>
    </location>
</feature>
<gene>
    <name evidence="9" type="ORF">HPG69_000599</name>
</gene>
<evidence type="ECO:0008006" key="11">
    <source>
        <dbReference type="Google" id="ProtNLM"/>
    </source>
</evidence>
<sequence>MLENVLKGGLPSSCVLAFFPHHRQIASLFPMYVVGYIEPNKFQKIIYMNMISVLLCFVLMFGNPMYLSSYYSSSLLMTWVIILKRNKIQRLGVSELNFWKLKRNNFKIPLDLGYLIQGCAWLCGTITLKFLTSKILGVSDHIRLSDLIAARILRYTDFHTLIYTCAPEFDFMEKANAIFMCRVKNVLREFPDWIFSIINLSCLIFHTLQLFAFTALAILIMRLKLFLTPHMCVMASLICSRRLFGWLFYRVRFENVIFSILTVMSIQGFANLHNQWSIIGEFNNLPQEELIQWIKYNTRPDAVFAGTMPIMASVKLSTLHPIVNHPHYEDADLRARTKVVYSTYSRKSVKEVRDKLLALHVNYYVLEEAWCIVRTKPGCSMLEIWDVEDPSNAANPPLCSILLKDARPYFTTVFQNIIKNSFDTKNVIQLRSAWDVNDTKHAEEKEMSDSYLKKTVLSFDWEGK</sequence>
<reference evidence="9 10" key="1">
    <citation type="journal article" date="2020" name="Mol. Biol. Evol.">
        <title>Interspecific Gene Flow and the Evolution of Specialization in Black and White Rhinoceros.</title>
        <authorList>
            <person name="Moodley Y."/>
            <person name="Westbury M.V."/>
            <person name="Russo I.M."/>
            <person name="Gopalakrishnan S."/>
            <person name="Rakotoarivelo A."/>
            <person name="Olsen R.A."/>
            <person name="Prost S."/>
            <person name="Tunstall T."/>
            <person name="Ryder O.A."/>
            <person name="Dalen L."/>
            <person name="Bruford M.W."/>
        </authorList>
    </citation>
    <scope>NUCLEOTIDE SEQUENCE [LARGE SCALE GENOMIC DNA]</scope>
    <source>
        <strain evidence="9">SBR-YM</strain>
        <tissue evidence="9">Skin</tissue>
    </source>
</reference>
<dbReference type="PANTHER" id="PTHR31488">
    <property type="entry name" value="DPY-19-LIKE 1, LIKE (H. SAPIENS)"/>
    <property type="match status" value="1"/>
</dbReference>
<keyword evidence="10" id="KW-1185">Reference proteome</keyword>
<dbReference type="Proteomes" id="UP000551758">
    <property type="component" value="Unassembled WGS sequence"/>
</dbReference>
<evidence type="ECO:0000256" key="1">
    <source>
        <dbReference type="ARBA" id="ARBA00004141"/>
    </source>
</evidence>
<comment type="similarity">
    <text evidence="2">Belongs to the dpy-19 family.</text>
</comment>
<keyword evidence="4" id="KW-0808">Transferase</keyword>